<dbReference type="AlphaFoldDB" id="A0A6A7N2U5"/>
<evidence type="ECO:0000313" key="2">
    <source>
        <dbReference type="EMBL" id="MQA39414.1"/>
    </source>
</evidence>
<evidence type="ECO:0000256" key="1">
    <source>
        <dbReference type="SAM" id="SignalP"/>
    </source>
</evidence>
<feature type="chain" id="PRO_5025567176" evidence="1">
    <location>
        <begin position="24"/>
        <end position="164"/>
    </location>
</feature>
<protein>
    <submittedName>
        <fullName evidence="2">Uncharacterized protein</fullName>
    </submittedName>
</protein>
<dbReference type="Gene3D" id="3.10.450.50">
    <property type="match status" value="1"/>
</dbReference>
<name>A0A6A7N2U5_9BURK</name>
<sequence length="164" mass="18238">MRILSSLAFVVAALVTCVAPARAADTAHDADVAGIRQVVQQFQAAIIAHDGKTLGSLFLQDHDSWLAVDDTATWNEIKAKFPTARKVRRSTWQKFVEFVQTSPQPIEERFYDVRIDTNGAVGSVYFNFDFLSGGKINNRGAESWQMVYTEDGWKISSMLFSIGS</sequence>
<dbReference type="Proteomes" id="UP000440498">
    <property type="component" value="Unassembled WGS sequence"/>
</dbReference>
<reference evidence="2 3" key="1">
    <citation type="submission" date="2019-10" db="EMBL/GenBank/DDBJ databases">
        <title>Two novel species isolated from a subtropical stream in China.</title>
        <authorList>
            <person name="Lu H."/>
        </authorList>
    </citation>
    <scope>NUCLEOTIDE SEQUENCE [LARGE SCALE GENOMIC DNA]</scope>
    <source>
        <strain evidence="2 3">FT29W</strain>
    </source>
</reference>
<keyword evidence="3" id="KW-1185">Reference proteome</keyword>
<dbReference type="RefSeq" id="WP_152838728.1">
    <property type="nucleotide sequence ID" value="NZ_WHUG01000005.1"/>
</dbReference>
<gene>
    <name evidence="2" type="ORF">GEV02_14760</name>
</gene>
<feature type="signal peptide" evidence="1">
    <location>
        <begin position="1"/>
        <end position="23"/>
    </location>
</feature>
<comment type="caution">
    <text evidence="2">The sequence shown here is derived from an EMBL/GenBank/DDBJ whole genome shotgun (WGS) entry which is preliminary data.</text>
</comment>
<evidence type="ECO:0000313" key="3">
    <source>
        <dbReference type="Proteomes" id="UP000440498"/>
    </source>
</evidence>
<keyword evidence="1" id="KW-0732">Signal</keyword>
<proteinExistence type="predicted"/>
<dbReference type="SUPFAM" id="SSF54427">
    <property type="entry name" value="NTF2-like"/>
    <property type="match status" value="1"/>
</dbReference>
<organism evidence="2 3">
    <name type="scientific">Rugamonas aquatica</name>
    <dbReference type="NCBI Taxonomy" id="2743357"/>
    <lineage>
        <taxon>Bacteria</taxon>
        <taxon>Pseudomonadati</taxon>
        <taxon>Pseudomonadota</taxon>
        <taxon>Betaproteobacteria</taxon>
        <taxon>Burkholderiales</taxon>
        <taxon>Oxalobacteraceae</taxon>
        <taxon>Telluria group</taxon>
        <taxon>Rugamonas</taxon>
    </lineage>
</organism>
<dbReference type="EMBL" id="WHUG01000005">
    <property type="protein sequence ID" value="MQA39414.1"/>
    <property type="molecule type" value="Genomic_DNA"/>
</dbReference>
<dbReference type="InterPro" id="IPR032710">
    <property type="entry name" value="NTF2-like_dom_sf"/>
</dbReference>
<accession>A0A6A7N2U5</accession>